<organism evidence="2 3">
    <name type="scientific">Magallana gigas</name>
    <name type="common">Pacific oyster</name>
    <name type="synonym">Crassostrea gigas</name>
    <dbReference type="NCBI Taxonomy" id="29159"/>
    <lineage>
        <taxon>Eukaryota</taxon>
        <taxon>Metazoa</taxon>
        <taxon>Spiralia</taxon>
        <taxon>Lophotrochozoa</taxon>
        <taxon>Mollusca</taxon>
        <taxon>Bivalvia</taxon>
        <taxon>Autobranchia</taxon>
        <taxon>Pteriomorphia</taxon>
        <taxon>Ostreida</taxon>
        <taxon>Ostreoidea</taxon>
        <taxon>Ostreidae</taxon>
        <taxon>Magallana</taxon>
    </lineage>
</organism>
<dbReference type="AlphaFoldDB" id="A0A8W8ND76"/>
<evidence type="ECO:0000313" key="3">
    <source>
        <dbReference type="Proteomes" id="UP000005408"/>
    </source>
</evidence>
<keyword evidence="1" id="KW-1133">Transmembrane helix</keyword>
<reference evidence="2" key="1">
    <citation type="submission" date="2022-08" db="UniProtKB">
        <authorList>
            <consortium name="EnsemblMetazoa"/>
        </authorList>
    </citation>
    <scope>IDENTIFICATION</scope>
    <source>
        <strain evidence="2">05x7-T-G4-1.051#20</strain>
    </source>
</reference>
<keyword evidence="1" id="KW-0812">Transmembrane</keyword>
<dbReference type="Proteomes" id="UP000005408">
    <property type="component" value="Unassembled WGS sequence"/>
</dbReference>
<name>A0A8W8ND76_MAGGI</name>
<keyword evidence="3" id="KW-1185">Reference proteome</keyword>
<protein>
    <submittedName>
        <fullName evidence="2">Uncharacterized protein</fullName>
    </submittedName>
</protein>
<sequence length="408" mass="47012">MLVLQQIVQGQKDKNISQDHVCPETNGDIHCCTGYYWHDGKCIECFGAFGLNCSEPCHDISFGYRCRKTCKCQNHEVCNKYTGCQTIDYNNKECKDKCKDTLLLCVIGSGSVLLSMALLFIGVMFYRWRKMLYKPKSAEKTEGFQVELFTVPSIQDIIQENYDDIRESRMLLNGNGNGNNETTPNRINSTEYNRLYCKERTSSKTMGEMGEEYYSAIDARFKSKHPLVTLSEFPEDDCYMKWTAAQCHNTMLLLLIGSRSTMLSLALLFVGVMFYSWHDILRSNLHPTNASRGFQVDLLPFSGNHEVFQNNYDDIRESRMFFAAKGNCNRETVENRLSSTDYSQLFLKGRTSRKSIIEMPEQYYSAIDARFRSKMPLVTMSEFPEDDCYVSVSQLARQNKRISFHALI</sequence>
<proteinExistence type="predicted"/>
<dbReference type="EnsemblMetazoa" id="G6427.2">
    <property type="protein sequence ID" value="G6427.2:cds"/>
    <property type="gene ID" value="G6427"/>
</dbReference>
<evidence type="ECO:0000313" key="2">
    <source>
        <dbReference type="EnsemblMetazoa" id="G6427.2:cds"/>
    </source>
</evidence>
<evidence type="ECO:0000256" key="1">
    <source>
        <dbReference type="SAM" id="Phobius"/>
    </source>
</evidence>
<accession>A0A8W8ND76</accession>
<keyword evidence="1" id="KW-0472">Membrane</keyword>
<feature type="transmembrane region" description="Helical" evidence="1">
    <location>
        <begin position="101"/>
        <end position="126"/>
    </location>
</feature>